<dbReference type="AlphaFoldDB" id="A0A2G9QIE1"/>
<evidence type="ECO:0000313" key="2">
    <source>
        <dbReference type="EMBL" id="PIO15326.1"/>
    </source>
</evidence>
<sequence length="55" mass="5990">MIKNNGETTFNIAQRREEAVEEPQLDRPTSATDSTGHASPHDISVASVTIEATHE</sequence>
<accession>A0A2G9QIE1</accession>
<protein>
    <submittedName>
        <fullName evidence="2">Uncharacterized protein</fullName>
    </submittedName>
</protein>
<organism evidence="2 3">
    <name type="scientific">Aquarana catesbeiana</name>
    <name type="common">American bullfrog</name>
    <name type="synonym">Rana catesbeiana</name>
    <dbReference type="NCBI Taxonomy" id="8400"/>
    <lineage>
        <taxon>Eukaryota</taxon>
        <taxon>Metazoa</taxon>
        <taxon>Chordata</taxon>
        <taxon>Craniata</taxon>
        <taxon>Vertebrata</taxon>
        <taxon>Euteleostomi</taxon>
        <taxon>Amphibia</taxon>
        <taxon>Batrachia</taxon>
        <taxon>Anura</taxon>
        <taxon>Neobatrachia</taxon>
        <taxon>Ranoidea</taxon>
        <taxon>Ranidae</taxon>
        <taxon>Aquarana</taxon>
    </lineage>
</organism>
<feature type="compositionally biased region" description="Polar residues" evidence="1">
    <location>
        <begin position="1"/>
        <end position="12"/>
    </location>
</feature>
<gene>
    <name evidence="2" type="ORF">AB205_0141740</name>
</gene>
<evidence type="ECO:0000256" key="1">
    <source>
        <dbReference type="SAM" id="MobiDB-lite"/>
    </source>
</evidence>
<reference evidence="3" key="1">
    <citation type="journal article" date="2017" name="Nat. Commun.">
        <title>The North American bullfrog draft genome provides insight into hormonal regulation of long noncoding RNA.</title>
        <authorList>
            <person name="Hammond S.A."/>
            <person name="Warren R.L."/>
            <person name="Vandervalk B.P."/>
            <person name="Kucuk E."/>
            <person name="Khan H."/>
            <person name="Gibb E.A."/>
            <person name="Pandoh P."/>
            <person name="Kirk H."/>
            <person name="Zhao Y."/>
            <person name="Jones M."/>
            <person name="Mungall A.J."/>
            <person name="Coope R."/>
            <person name="Pleasance S."/>
            <person name="Moore R.A."/>
            <person name="Holt R.A."/>
            <person name="Round J.M."/>
            <person name="Ohora S."/>
            <person name="Walle B.V."/>
            <person name="Veldhoen N."/>
            <person name="Helbing C.C."/>
            <person name="Birol I."/>
        </authorList>
    </citation>
    <scope>NUCLEOTIDE SEQUENCE [LARGE SCALE GENOMIC DNA]</scope>
</reference>
<dbReference type="OrthoDB" id="10070927at2759"/>
<dbReference type="EMBL" id="KV981589">
    <property type="protein sequence ID" value="PIO15326.1"/>
    <property type="molecule type" value="Genomic_DNA"/>
</dbReference>
<feature type="compositionally biased region" description="Polar residues" evidence="1">
    <location>
        <begin position="27"/>
        <end position="37"/>
    </location>
</feature>
<feature type="non-terminal residue" evidence="2">
    <location>
        <position position="55"/>
    </location>
</feature>
<evidence type="ECO:0000313" key="3">
    <source>
        <dbReference type="Proteomes" id="UP000228934"/>
    </source>
</evidence>
<feature type="region of interest" description="Disordered" evidence="1">
    <location>
        <begin position="1"/>
        <end position="55"/>
    </location>
</feature>
<name>A0A2G9QIE1_AQUCT</name>
<keyword evidence="3" id="KW-1185">Reference proteome</keyword>
<proteinExistence type="predicted"/>
<dbReference type="Proteomes" id="UP000228934">
    <property type="component" value="Unassembled WGS sequence"/>
</dbReference>